<dbReference type="CDD" id="cd04604">
    <property type="entry name" value="CBS_pair_SIS_assoc"/>
    <property type="match status" value="1"/>
</dbReference>
<feature type="binding site" evidence="9">
    <location>
        <position position="92"/>
    </location>
    <ligand>
        <name>Zn(2+)</name>
        <dbReference type="ChEBI" id="CHEBI:29105"/>
    </ligand>
</feature>
<dbReference type="PIRSF" id="PIRSF004692">
    <property type="entry name" value="KdsD_KpsF"/>
    <property type="match status" value="1"/>
</dbReference>
<comment type="subunit">
    <text evidence="3">Homotetramer.</text>
</comment>
<keyword evidence="9" id="KW-0479">Metal-binding</keyword>
<feature type="site" description="Catalytically relevant" evidence="10">
    <location>
        <position position="162"/>
    </location>
</feature>
<dbReference type="Proteomes" id="UP000613768">
    <property type="component" value="Unassembled WGS sequence"/>
</dbReference>
<feature type="site" description="Catalytically relevant" evidence="10">
    <location>
        <position position="121"/>
    </location>
</feature>
<dbReference type="Gene3D" id="3.40.50.10490">
    <property type="entry name" value="Glucose-6-phosphate isomerase like protein, domain 1"/>
    <property type="match status" value="1"/>
</dbReference>
<keyword evidence="5 11" id="KW-0129">CBS domain</keyword>
<dbReference type="SUPFAM" id="SSF53697">
    <property type="entry name" value="SIS domain"/>
    <property type="match status" value="1"/>
</dbReference>
<dbReference type="AlphaFoldDB" id="A0AAW3ZSJ9"/>
<evidence type="ECO:0000256" key="5">
    <source>
        <dbReference type="ARBA" id="ARBA00023122"/>
    </source>
</evidence>
<sequence length="340" mass="36302">MNAQLSPVAPPKPSTPVTDEALSRSGQRVLDVEVEGLRAMRQRIGPEFAAASRLILDCRGRVVAIGMGKSGHIARKVAATMASTGTPAFYVHPGEASHGDLGMITDADVVLALSNSGETEELLTLMPTLRRQGNRLIAMTGRPYSTLARHADVHLDVSVPEEACPLGLAPTSSTTAALVMGDALAVALLEARGFTAEDFARSHPAGSLGRRLLLHINDIMHSGDAVPKVSAEASLSDALVEMSRQRLGMTAVVDQDNRLLGIFTDGDLRRALDNRQLDMRHCSVTEAMTRNPKTIGADRLAVEAAQLMESHQINALIVVDAEQRVVGALNIHDLLRARVV</sequence>
<evidence type="ECO:0000256" key="7">
    <source>
        <dbReference type="ARBA" id="ARBA00060658"/>
    </source>
</evidence>
<feature type="domain" description="CBS" evidence="13">
    <location>
        <begin position="288"/>
        <end position="340"/>
    </location>
</feature>
<dbReference type="GO" id="GO:1901135">
    <property type="term" value="P:carbohydrate derivative metabolic process"/>
    <property type="evidence" value="ECO:0007669"/>
    <property type="project" value="InterPro"/>
</dbReference>
<feature type="site" description="Catalytically relevant" evidence="10">
    <location>
        <position position="203"/>
    </location>
</feature>
<dbReference type="Pfam" id="PF00571">
    <property type="entry name" value="CBS"/>
    <property type="match status" value="2"/>
</dbReference>
<evidence type="ECO:0000256" key="12">
    <source>
        <dbReference type="SAM" id="MobiDB-lite"/>
    </source>
</evidence>
<comment type="catalytic activity">
    <reaction evidence="8">
        <text>D-arabinose 5-phosphate = D-ribulose 5-phosphate</text>
        <dbReference type="Rhea" id="RHEA:23104"/>
        <dbReference type="ChEBI" id="CHEBI:57693"/>
        <dbReference type="ChEBI" id="CHEBI:58121"/>
        <dbReference type="EC" id="5.3.1.13"/>
    </reaction>
</comment>
<reference evidence="15 16" key="1">
    <citation type="submission" date="2020-09" db="EMBL/GenBank/DDBJ databases">
        <title>Pseudoxanthomonas sp. CAU 1598 isolated from sand of Yaerae Beach.</title>
        <authorList>
            <person name="Kim W."/>
        </authorList>
    </citation>
    <scope>NUCLEOTIDE SEQUENCE [LARGE SCALE GENOMIC DNA]</scope>
    <source>
        <strain evidence="15 16">CAU 1598</strain>
    </source>
</reference>
<dbReference type="PANTHER" id="PTHR42745">
    <property type="match status" value="1"/>
</dbReference>
<evidence type="ECO:0000313" key="16">
    <source>
        <dbReference type="Proteomes" id="UP000613768"/>
    </source>
</evidence>
<dbReference type="CDD" id="cd05014">
    <property type="entry name" value="SIS_Kpsf"/>
    <property type="match status" value="1"/>
</dbReference>
<dbReference type="SMART" id="SM00116">
    <property type="entry name" value="CBS"/>
    <property type="match status" value="2"/>
</dbReference>
<protein>
    <recommendedName>
        <fullName evidence="8">Arabinose 5-phosphate isomerase</fullName>
        <shortName evidence="8">API</shortName>
        <ecNumber evidence="8">5.3.1.13</ecNumber>
    </recommendedName>
</protein>
<evidence type="ECO:0000259" key="14">
    <source>
        <dbReference type="PROSITE" id="PS51464"/>
    </source>
</evidence>
<accession>A0AAW3ZSJ9</accession>
<dbReference type="PANTHER" id="PTHR42745:SF1">
    <property type="entry name" value="ARABINOSE 5-PHOSPHATE ISOMERASE KDSD"/>
    <property type="match status" value="1"/>
</dbReference>
<dbReference type="GO" id="GO:0046872">
    <property type="term" value="F:metal ion binding"/>
    <property type="evidence" value="ECO:0007669"/>
    <property type="project" value="UniProtKB-KW"/>
</dbReference>
<evidence type="ECO:0000256" key="1">
    <source>
        <dbReference type="ARBA" id="ARBA00004756"/>
    </source>
</evidence>
<comment type="pathway">
    <text evidence="7">Carbohydrate biosynthesis; 3-deoxy-D-manno-octulosonate biosynthesis; 3-deoxy-D-manno-octulosonate from D-ribulose 5-phosphate: step 1/3.</text>
</comment>
<dbReference type="EC" id="5.3.1.13" evidence="8"/>
<dbReference type="GO" id="GO:0097367">
    <property type="term" value="F:carbohydrate derivative binding"/>
    <property type="evidence" value="ECO:0007669"/>
    <property type="project" value="InterPro"/>
</dbReference>
<evidence type="ECO:0000256" key="3">
    <source>
        <dbReference type="ARBA" id="ARBA00011881"/>
    </source>
</evidence>
<dbReference type="InterPro" id="IPR000644">
    <property type="entry name" value="CBS_dom"/>
</dbReference>
<dbReference type="PROSITE" id="PS51371">
    <property type="entry name" value="CBS"/>
    <property type="match status" value="2"/>
</dbReference>
<evidence type="ECO:0000259" key="13">
    <source>
        <dbReference type="PROSITE" id="PS51371"/>
    </source>
</evidence>
<dbReference type="FunFam" id="3.40.50.10490:FF:000011">
    <property type="entry name" value="Arabinose 5-phosphate isomerase"/>
    <property type="match status" value="1"/>
</dbReference>
<dbReference type="InterPro" id="IPR046348">
    <property type="entry name" value="SIS_dom_sf"/>
</dbReference>
<evidence type="ECO:0000256" key="6">
    <source>
        <dbReference type="ARBA" id="ARBA00023235"/>
    </source>
</evidence>
<comment type="similarity">
    <text evidence="2 8">Belongs to the SIS family. GutQ/KpsF subfamily.</text>
</comment>
<evidence type="ECO:0000256" key="4">
    <source>
        <dbReference type="ARBA" id="ARBA00022737"/>
    </source>
</evidence>
<dbReference type="RefSeq" id="WP_192030591.1">
    <property type="nucleotide sequence ID" value="NZ_JACYTR010000042.1"/>
</dbReference>
<gene>
    <name evidence="15" type="ORF">IFO71_15620</name>
</gene>
<dbReference type="GO" id="GO:0005975">
    <property type="term" value="P:carbohydrate metabolic process"/>
    <property type="evidence" value="ECO:0007669"/>
    <property type="project" value="InterPro"/>
</dbReference>
<dbReference type="Gene3D" id="3.10.580.10">
    <property type="entry name" value="CBS-domain"/>
    <property type="match status" value="1"/>
</dbReference>
<comment type="caution">
    <text evidence="15">The sequence shown here is derived from an EMBL/GenBank/DDBJ whole genome shotgun (WGS) entry which is preliminary data.</text>
</comment>
<keyword evidence="6 8" id="KW-0413">Isomerase</keyword>
<proteinExistence type="inferred from homology"/>
<dbReference type="InterPro" id="IPR001347">
    <property type="entry name" value="SIS_dom"/>
</dbReference>
<comment type="pathway">
    <text evidence="1">Bacterial outer membrane biogenesis; lipopolysaccharide biosynthesis.</text>
</comment>
<dbReference type="GO" id="GO:0019146">
    <property type="term" value="F:arabinose-5-phosphate isomerase activity"/>
    <property type="evidence" value="ECO:0007669"/>
    <property type="project" value="UniProtKB-EC"/>
</dbReference>
<evidence type="ECO:0000256" key="9">
    <source>
        <dbReference type="PIRSR" id="PIRSR004692-2"/>
    </source>
</evidence>
<name>A0AAW3ZSJ9_9GAMM</name>
<dbReference type="InterPro" id="IPR050986">
    <property type="entry name" value="GutQ/KpsF_isomerases"/>
</dbReference>
<feature type="domain" description="CBS" evidence="13">
    <location>
        <begin position="220"/>
        <end position="279"/>
    </location>
</feature>
<evidence type="ECO:0000256" key="8">
    <source>
        <dbReference type="PIRNR" id="PIRNR004692"/>
    </source>
</evidence>
<dbReference type="PROSITE" id="PS51464">
    <property type="entry name" value="SIS"/>
    <property type="match status" value="1"/>
</dbReference>
<dbReference type="FunFam" id="3.10.580.10:FF:000007">
    <property type="entry name" value="Arabinose 5-phosphate isomerase"/>
    <property type="match status" value="1"/>
</dbReference>
<keyword evidence="9" id="KW-0862">Zinc</keyword>
<dbReference type="InterPro" id="IPR035474">
    <property type="entry name" value="SIS_Kpsf"/>
</dbReference>
<feature type="site" description="Catalytically relevant" evidence="10">
    <location>
        <position position="69"/>
    </location>
</feature>
<evidence type="ECO:0000256" key="10">
    <source>
        <dbReference type="PIRSR" id="PIRSR004692-3"/>
    </source>
</evidence>
<dbReference type="InterPro" id="IPR046342">
    <property type="entry name" value="CBS_dom_sf"/>
</dbReference>
<dbReference type="EMBL" id="JACYTR010000042">
    <property type="protein sequence ID" value="MBD8527171.1"/>
    <property type="molecule type" value="Genomic_DNA"/>
</dbReference>
<dbReference type="InterPro" id="IPR004800">
    <property type="entry name" value="KdsD/KpsF-type"/>
</dbReference>
<dbReference type="NCBIfam" id="TIGR00393">
    <property type="entry name" value="kpsF"/>
    <property type="match status" value="1"/>
</dbReference>
<evidence type="ECO:0000256" key="11">
    <source>
        <dbReference type="PROSITE-ProRule" id="PRU00703"/>
    </source>
</evidence>
<organism evidence="15 16">
    <name type="scientific">Pseudomarimonas arenosa</name>
    <dbReference type="NCBI Taxonomy" id="2774145"/>
    <lineage>
        <taxon>Bacteria</taxon>
        <taxon>Pseudomonadati</taxon>
        <taxon>Pseudomonadota</taxon>
        <taxon>Gammaproteobacteria</taxon>
        <taxon>Lysobacterales</taxon>
        <taxon>Lysobacteraceae</taxon>
        <taxon>Pseudomarimonas</taxon>
    </lineage>
</organism>
<dbReference type="Pfam" id="PF01380">
    <property type="entry name" value="SIS"/>
    <property type="match status" value="1"/>
</dbReference>
<evidence type="ECO:0000256" key="2">
    <source>
        <dbReference type="ARBA" id="ARBA00008165"/>
    </source>
</evidence>
<keyword evidence="16" id="KW-1185">Reference proteome</keyword>
<feature type="domain" description="SIS" evidence="14">
    <location>
        <begin position="51"/>
        <end position="194"/>
    </location>
</feature>
<feature type="region of interest" description="Disordered" evidence="12">
    <location>
        <begin position="1"/>
        <end position="24"/>
    </location>
</feature>
<evidence type="ECO:0000313" key="15">
    <source>
        <dbReference type="EMBL" id="MBD8527171.1"/>
    </source>
</evidence>
<keyword evidence="4" id="KW-0677">Repeat</keyword>